<evidence type="ECO:0000256" key="15">
    <source>
        <dbReference type="SAM" id="Phobius"/>
    </source>
</evidence>
<evidence type="ECO:0000256" key="9">
    <source>
        <dbReference type="ARBA" id="ARBA00022729"/>
    </source>
</evidence>
<gene>
    <name evidence="17" type="ordered locus">Trad_2829</name>
</gene>
<evidence type="ECO:0000259" key="16">
    <source>
        <dbReference type="Pfam" id="PF16822"/>
    </source>
</evidence>
<dbReference type="UniPathway" id="UPA00286"/>
<evidence type="ECO:0000256" key="7">
    <source>
        <dbReference type="ARBA" id="ARBA00022519"/>
    </source>
</evidence>
<dbReference type="GO" id="GO:0005886">
    <property type="term" value="C:plasma membrane"/>
    <property type="evidence" value="ECO:0007669"/>
    <property type="project" value="UniProtKB-SubCell"/>
</dbReference>
<dbReference type="eggNOG" id="ENOG502Z851">
    <property type="taxonomic scope" value="Bacteria"/>
</dbReference>
<dbReference type="EMBL" id="CP002049">
    <property type="protein sequence ID" value="ADI15930.1"/>
    <property type="molecule type" value="Genomic_DNA"/>
</dbReference>
<dbReference type="HOGENOM" id="CLU_057510_0_0_0"/>
<evidence type="ECO:0000256" key="14">
    <source>
        <dbReference type="SAM" id="MobiDB-lite"/>
    </source>
</evidence>
<evidence type="ECO:0000256" key="12">
    <source>
        <dbReference type="ARBA" id="ARBA00023136"/>
    </source>
</evidence>
<comment type="pathway">
    <text evidence="3">Glycan biosynthesis; alginate biosynthesis.</text>
</comment>
<reference evidence="17 18" key="2">
    <citation type="journal article" date="2011" name="Stand. Genomic Sci.">
        <title>Complete genome sequence of Truepera radiovictrix type strain (RQ-24).</title>
        <authorList>
            <person name="Ivanova N."/>
            <person name="Rohde C."/>
            <person name="Munk C."/>
            <person name="Nolan M."/>
            <person name="Lucas S."/>
            <person name="Del Rio T.G."/>
            <person name="Tice H."/>
            <person name="Deshpande S."/>
            <person name="Cheng J.F."/>
            <person name="Tapia R."/>
            <person name="Han C."/>
            <person name="Goodwin L."/>
            <person name="Pitluck S."/>
            <person name="Liolios K."/>
            <person name="Mavromatis K."/>
            <person name="Mikhailova N."/>
            <person name="Pati A."/>
            <person name="Chen A."/>
            <person name="Palaniappan K."/>
            <person name="Land M."/>
            <person name="Hauser L."/>
            <person name="Chang Y.J."/>
            <person name="Jeffries C.D."/>
            <person name="Brambilla E."/>
            <person name="Rohde M."/>
            <person name="Goker M."/>
            <person name="Tindall B.J."/>
            <person name="Woyke T."/>
            <person name="Bristow J."/>
            <person name="Eisen J.A."/>
            <person name="Markowitz V."/>
            <person name="Hugenholtz P."/>
            <person name="Kyrpides N.C."/>
            <person name="Klenk H.P."/>
            <person name="Lapidus A."/>
        </authorList>
    </citation>
    <scope>NUCLEOTIDE SEQUENCE [LARGE SCALE GENOMIC DNA]</scope>
    <source>
        <strain evidence="18">DSM 17093 / CIP 108686 / LMG 22925 / RQ-24</strain>
    </source>
</reference>
<evidence type="ECO:0000256" key="2">
    <source>
        <dbReference type="ARBA" id="ARBA00004587"/>
    </source>
</evidence>
<comment type="subcellular location">
    <subcellularLocation>
        <location evidence="2">Cell inner membrane</location>
        <topology evidence="2">Peripheral membrane protein</topology>
        <orientation evidence="2">Periplasmic side</orientation>
    </subcellularLocation>
    <subcellularLocation>
        <location evidence="1">Periplasm</location>
    </subcellularLocation>
</comment>
<keyword evidence="18" id="KW-1185">Reference proteome</keyword>
<dbReference type="GO" id="GO:0016740">
    <property type="term" value="F:transferase activity"/>
    <property type="evidence" value="ECO:0007669"/>
    <property type="project" value="UniProtKB-KW"/>
</dbReference>
<keyword evidence="11" id="KW-0016">Alginate biosynthesis</keyword>
<keyword evidence="15" id="KW-1133">Transmembrane helix</keyword>
<evidence type="ECO:0000256" key="11">
    <source>
        <dbReference type="ARBA" id="ARBA00022841"/>
    </source>
</evidence>
<dbReference type="KEGG" id="tra:Trad_2829"/>
<sequence>MKRYHPLEAVQEPPSPASAASAEAEPRTDASLLPKGLRWLPGAFFLLCVALGAAAVALTPEALRFPESGSWRRGERTARFERDLDAALPFREAAITTWGVLEYTLLGEGRPGVLIGEDDWLFTDEEFAVYPEEAARLAATLEEVVRVQGALAEHGAELALALVPAKARVYDDKLGRYRLPAEVSARYDAFRSALVARGVLAPDLLTPLLEARAEAPVFLRTDTHWTPFGAQVAARALAAALRPALPEDSELFRAAYETRTLPPEPFEGDLLAFVPLGPLQHLGPPPETLEPRTTEAVGEREQGGLFDTPEIPVVLVGTSYSAGERWNFAGALREALGADVLNVADEGLGPLPPMHAFLDAATLRDTPPELVIWEFPERYLPIPNGPEGDALIDEAAAAGAVPNPLPETP</sequence>
<dbReference type="GO" id="GO:0042597">
    <property type="term" value="C:periplasmic space"/>
    <property type="evidence" value="ECO:0007669"/>
    <property type="project" value="UniProtKB-SubCell"/>
</dbReference>
<evidence type="ECO:0000313" key="18">
    <source>
        <dbReference type="Proteomes" id="UP000000379"/>
    </source>
</evidence>
<dbReference type="AlphaFoldDB" id="D7CVL9"/>
<protein>
    <recommendedName>
        <fullName evidence="5">Probable alginate O-acetylase AlgJ</fullName>
    </recommendedName>
    <alternativeName>
        <fullName evidence="13">Alginate biosynthesis protein AlgJ</fullName>
    </alternativeName>
</protein>
<name>D7CVL9_TRURR</name>
<keyword evidence="8" id="KW-0808">Transferase</keyword>
<proteinExistence type="inferred from homology"/>
<keyword evidence="6" id="KW-1003">Cell membrane</keyword>
<keyword evidence="7" id="KW-0997">Cell inner membrane</keyword>
<feature type="region of interest" description="Disordered" evidence="14">
    <location>
        <begin position="1"/>
        <end position="26"/>
    </location>
</feature>
<dbReference type="CDD" id="cd14442">
    <property type="entry name" value="AlgJ_like"/>
    <property type="match status" value="1"/>
</dbReference>
<keyword evidence="15" id="KW-0812">Transmembrane</keyword>
<evidence type="ECO:0000256" key="3">
    <source>
        <dbReference type="ARBA" id="ARBA00005182"/>
    </source>
</evidence>
<evidence type="ECO:0000256" key="13">
    <source>
        <dbReference type="ARBA" id="ARBA00031031"/>
    </source>
</evidence>
<reference evidence="18" key="1">
    <citation type="submission" date="2010-05" db="EMBL/GenBank/DDBJ databases">
        <title>The complete genome of Truepera radiovictris DSM 17093.</title>
        <authorList>
            <consortium name="US DOE Joint Genome Institute (JGI-PGF)"/>
            <person name="Lucas S."/>
            <person name="Copeland A."/>
            <person name="Lapidus A."/>
            <person name="Glavina del Rio T."/>
            <person name="Dalin E."/>
            <person name="Tice H."/>
            <person name="Bruce D."/>
            <person name="Goodwin L."/>
            <person name="Pitluck S."/>
            <person name="Kyrpides N."/>
            <person name="Mavromatis K."/>
            <person name="Ovchinnikova G."/>
            <person name="Munk A.C."/>
            <person name="Detter J.C."/>
            <person name="Han C."/>
            <person name="Tapia R."/>
            <person name="Land M."/>
            <person name="Hauser L."/>
            <person name="Markowitz V."/>
            <person name="Cheng J.-F."/>
            <person name="Hugenholtz P."/>
            <person name="Woyke T."/>
            <person name="Wu D."/>
            <person name="Tindall B."/>
            <person name="Pomrenke H.G."/>
            <person name="Brambilla E."/>
            <person name="Klenk H.-P."/>
            <person name="Eisen J.A."/>
        </authorList>
    </citation>
    <scope>NUCLEOTIDE SEQUENCE [LARGE SCALE GENOMIC DNA]</scope>
    <source>
        <strain evidence="18">DSM 17093 / CIP 108686 / LMG 22925 / RQ-24</strain>
    </source>
</reference>
<evidence type="ECO:0000313" key="17">
    <source>
        <dbReference type="EMBL" id="ADI15930.1"/>
    </source>
</evidence>
<evidence type="ECO:0000256" key="1">
    <source>
        <dbReference type="ARBA" id="ARBA00004418"/>
    </source>
</evidence>
<dbReference type="RefSeq" id="WP_013179289.1">
    <property type="nucleotide sequence ID" value="NC_014221.1"/>
</dbReference>
<dbReference type="InterPro" id="IPR034657">
    <property type="entry name" value="AlgJ"/>
</dbReference>
<organism evidence="17 18">
    <name type="scientific">Truepera radiovictrix (strain DSM 17093 / CIP 108686 / LMG 22925 / RQ-24)</name>
    <dbReference type="NCBI Taxonomy" id="649638"/>
    <lineage>
        <taxon>Bacteria</taxon>
        <taxon>Thermotogati</taxon>
        <taxon>Deinococcota</taxon>
        <taxon>Deinococci</taxon>
        <taxon>Trueperales</taxon>
        <taxon>Trueperaceae</taxon>
        <taxon>Truepera</taxon>
    </lineage>
</organism>
<evidence type="ECO:0000256" key="10">
    <source>
        <dbReference type="ARBA" id="ARBA00022764"/>
    </source>
</evidence>
<keyword evidence="9" id="KW-0732">Signal</keyword>
<feature type="domain" description="AlgX/AlgJ SGNH hydrolase-like" evidence="16">
    <location>
        <begin position="113"/>
        <end position="377"/>
    </location>
</feature>
<evidence type="ECO:0000256" key="4">
    <source>
        <dbReference type="ARBA" id="ARBA00006038"/>
    </source>
</evidence>
<keyword evidence="10" id="KW-0574">Periplasm</keyword>
<dbReference type="Pfam" id="PF16822">
    <property type="entry name" value="ALGX"/>
    <property type="match status" value="1"/>
</dbReference>
<dbReference type="Proteomes" id="UP000000379">
    <property type="component" value="Chromosome"/>
</dbReference>
<keyword evidence="12 15" id="KW-0472">Membrane</keyword>
<dbReference type="STRING" id="649638.Trad_2829"/>
<comment type="similarity">
    <text evidence="4">Belongs to the AlgJ family.</text>
</comment>
<dbReference type="GO" id="GO:0042121">
    <property type="term" value="P:alginic acid biosynthetic process"/>
    <property type="evidence" value="ECO:0007669"/>
    <property type="project" value="UniProtKB-UniPathway"/>
</dbReference>
<dbReference type="InterPro" id="IPR031811">
    <property type="entry name" value="ALGX/ALGJ_SGNH-like"/>
</dbReference>
<evidence type="ECO:0000256" key="5">
    <source>
        <dbReference type="ARBA" id="ARBA00016086"/>
    </source>
</evidence>
<feature type="transmembrane region" description="Helical" evidence="15">
    <location>
        <begin position="39"/>
        <end position="63"/>
    </location>
</feature>
<evidence type="ECO:0000256" key="8">
    <source>
        <dbReference type="ARBA" id="ARBA00022679"/>
    </source>
</evidence>
<dbReference type="OrthoDB" id="9760774at2"/>
<evidence type="ECO:0000256" key="6">
    <source>
        <dbReference type="ARBA" id="ARBA00022475"/>
    </source>
</evidence>
<accession>D7CVL9</accession>